<protein>
    <submittedName>
        <fullName evidence="2">IS3 family transposase</fullName>
    </submittedName>
</protein>
<feature type="non-terminal residue" evidence="2">
    <location>
        <position position="1"/>
    </location>
</feature>
<dbReference type="Pfam" id="PF00665">
    <property type="entry name" value="rve"/>
    <property type="match status" value="1"/>
</dbReference>
<dbReference type="Gene3D" id="3.30.420.10">
    <property type="entry name" value="Ribonuclease H-like superfamily/Ribonuclease H"/>
    <property type="match status" value="1"/>
</dbReference>
<reference evidence="2" key="1">
    <citation type="submission" date="2020-08" db="EMBL/GenBank/DDBJ databases">
        <title>Genome public.</title>
        <authorList>
            <person name="Liu C."/>
            <person name="Sun Q."/>
        </authorList>
    </citation>
    <scope>NUCLEOTIDE SEQUENCE</scope>
    <source>
        <strain evidence="2">NSJ-50</strain>
    </source>
</reference>
<name>A0A926FC90_9FIRM</name>
<dbReference type="NCBIfam" id="NF033516">
    <property type="entry name" value="transpos_IS3"/>
    <property type="match status" value="1"/>
</dbReference>
<gene>
    <name evidence="2" type="ORF">H8706_10355</name>
</gene>
<evidence type="ECO:0000313" key="2">
    <source>
        <dbReference type="EMBL" id="MBC8597261.1"/>
    </source>
</evidence>
<comment type="caution">
    <text evidence="2">The sequence shown here is derived from an EMBL/GenBank/DDBJ whole genome shotgun (WGS) entry which is preliminary data.</text>
</comment>
<dbReference type="InterPro" id="IPR050900">
    <property type="entry name" value="Transposase_IS3/IS150/IS904"/>
</dbReference>
<dbReference type="PROSITE" id="PS50994">
    <property type="entry name" value="INTEGRASE"/>
    <property type="match status" value="1"/>
</dbReference>
<organism evidence="2 3">
    <name type="scientific">Qingrenia yutianensis</name>
    <dbReference type="NCBI Taxonomy" id="2763676"/>
    <lineage>
        <taxon>Bacteria</taxon>
        <taxon>Bacillati</taxon>
        <taxon>Bacillota</taxon>
        <taxon>Clostridia</taxon>
        <taxon>Eubacteriales</taxon>
        <taxon>Oscillospiraceae</taxon>
        <taxon>Qingrenia</taxon>
    </lineage>
</organism>
<sequence length="140" mass="15868">CLKKIVGYAFSSRIDTNLTVSALKMAVNRQRPQNGLIFHSDRGVQYASSGYREILAEYNITQSMSGKGDPYDNAVAENFFSCLKCELVHHKHYKTRSEAQADIFAYIEAYYNSVRPQSTLNWLSPLAYEHMLSIYAAKVA</sequence>
<dbReference type="InterPro" id="IPR001584">
    <property type="entry name" value="Integrase_cat-core"/>
</dbReference>
<dbReference type="InterPro" id="IPR012337">
    <property type="entry name" value="RNaseH-like_sf"/>
</dbReference>
<evidence type="ECO:0000313" key="3">
    <source>
        <dbReference type="Proteomes" id="UP000647416"/>
    </source>
</evidence>
<dbReference type="AlphaFoldDB" id="A0A926FC90"/>
<dbReference type="InterPro" id="IPR036397">
    <property type="entry name" value="RNaseH_sf"/>
</dbReference>
<evidence type="ECO:0000259" key="1">
    <source>
        <dbReference type="PROSITE" id="PS50994"/>
    </source>
</evidence>
<keyword evidence="3" id="KW-1185">Reference proteome</keyword>
<accession>A0A926FC90</accession>
<dbReference type="RefSeq" id="WP_262432574.1">
    <property type="nucleotide sequence ID" value="NZ_JACRTE010000019.1"/>
</dbReference>
<dbReference type="Pfam" id="PF13333">
    <property type="entry name" value="rve_2"/>
    <property type="match status" value="1"/>
</dbReference>
<dbReference type="EMBL" id="JACRTE010000019">
    <property type="protein sequence ID" value="MBC8597261.1"/>
    <property type="molecule type" value="Genomic_DNA"/>
</dbReference>
<dbReference type="InterPro" id="IPR048020">
    <property type="entry name" value="Transpos_IS3"/>
</dbReference>
<dbReference type="GO" id="GO:0003676">
    <property type="term" value="F:nucleic acid binding"/>
    <property type="evidence" value="ECO:0007669"/>
    <property type="project" value="InterPro"/>
</dbReference>
<feature type="domain" description="Integrase catalytic" evidence="1">
    <location>
        <begin position="1"/>
        <end position="133"/>
    </location>
</feature>
<dbReference type="Proteomes" id="UP000647416">
    <property type="component" value="Unassembled WGS sequence"/>
</dbReference>
<dbReference type="SUPFAM" id="SSF53098">
    <property type="entry name" value="Ribonuclease H-like"/>
    <property type="match status" value="1"/>
</dbReference>
<dbReference type="PANTHER" id="PTHR46889:SF4">
    <property type="entry name" value="TRANSPOSASE INSO FOR INSERTION SEQUENCE ELEMENT IS911B-RELATED"/>
    <property type="match status" value="1"/>
</dbReference>
<dbReference type="PANTHER" id="PTHR46889">
    <property type="entry name" value="TRANSPOSASE INSF FOR INSERTION SEQUENCE IS3B-RELATED"/>
    <property type="match status" value="1"/>
</dbReference>
<proteinExistence type="predicted"/>
<dbReference type="GO" id="GO:0015074">
    <property type="term" value="P:DNA integration"/>
    <property type="evidence" value="ECO:0007669"/>
    <property type="project" value="InterPro"/>
</dbReference>